<dbReference type="PANTHER" id="PTHR21277">
    <property type="entry name" value="TRANSCRIPTIONAL ADAPTER 1"/>
    <property type="match status" value="1"/>
</dbReference>
<evidence type="ECO:0000256" key="2">
    <source>
        <dbReference type="ARBA" id="ARBA00023015"/>
    </source>
</evidence>
<comment type="caution">
    <text evidence="6">The sequence shown here is derived from an EMBL/GenBank/DDBJ whole genome shotgun (WGS) entry which is preliminary data.</text>
</comment>
<feature type="region of interest" description="Disordered" evidence="5">
    <location>
        <begin position="175"/>
        <end position="213"/>
    </location>
</feature>
<dbReference type="OrthoDB" id="10264870at2759"/>
<protein>
    <submittedName>
        <fullName evidence="6">Transcriptional regulator of RNA polII, SAGA, subunit-domain-containing protein</fullName>
    </submittedName>
</protein>
<dbReference type="GO" id="GO:0003713">
    <property type="term" value="F:transcription coactivator activity"/>
    <property type="evidence" value="ECO:0007669"/>
    <property type="project" value="TreeGrafter"/>
</dbReference>
<evidence type="ECO:0000313" key="7">
    <source>
        <dbReference type="Proteomes" id="UP000193986"/>
    </source>
</evidence>
<evidence type="ECO:0000256" key="4">
    <source>
        <dbReference type="ARBA" id="ARBA00023242"/>
    </source>
</evidence>
<comment type="subcellular location">
    <subcellularLocation>
        <location evidence="1">Nucleus</location>
    </subcellularLocation>
</comment>
<evidence type="ECO:0000256" key="5">
    <source>
        <dbReference type="SAM" id="MobiDB-lite"/>
    </source>
</evidence>
<feature type="region of interest" description="Disordered" evidence="5">
    <location>
        <begin position="114"/>
        <end position="140"/>
    </location>
</feature>
<proteinExistence type="predicted"/>
<name>A0A1Y2BA74_9TREE</name>
<dbReference type="AlphaFoldDB" id="A0A1Y2BA74"/>
<keyword evidence="4" id="KW-0539">Nucleus</keyword>
<evidence type="ECO:0000256" key="3">
    <source>
        <dbReference type="ARBA" id="ARBA00023163"/>
    </source>
</evidence>
<dbReference type="GO" id="GO:0006357">
    <property type="term" value="P:regulation of transcription by RNA polymerase II"/>
    <property type="evidence" value="ECO:0007669"/>
    <property type="project" value="TreeGrafter"/>
</dbReference>
<dbReference type="Proteomes" id="UP000193986">
    <property type="component" value="Unassembled WGS sequence"/>
</dbReference>
<dbReference type="InParanoid" id="A0A1Y2BA74"/>
<evidence type="ECO:0000313" key="6">
    <source>
        <dbReference type="EMBL" id="ORY31420.1"/>
    </source>
</evidence>
<feature type="compositionally biased region" description="Acidic residues" evidence="5">
    <location>
        <begin position="178"/>
        <end position="190"/>
    </location>
</feature>
<keyword evidence="7" id="KW-1185">Reference proteome</keyword>
<keyword evidence="2" id="KW-0805">Transcription regulation</keyword>
<dbReference type="GO" id="GO:0005634">
    <property type="term" value="C:nucleus"/>
    <property type="evidence" value="ECO:0007669"/>
    <property type="project" value="UniProtKB-SubCell"/>
</dbReference>
<gene>
    <name evidence="6" type="ORF">BCR39DRAFT_480092</name>
</gene>
<feature type="compositionally biased region" description="Polar residues" evidence="5">
    <location>
        <begin position="114"/>
        <end position="124"/>
    </location>
</feature>
<dbReference type="STRING" id="71784.A0A1Y2BA74"/>
<dbReference type="GO" id="GO:0000124">
    <property type="term" value="C:SAGA complex"/>
    <property type="evidence" value="ECO:0007669"/>
    <property type="project" value="TreeGrafter"/>
</dbReference>
<dbReference type="InterPro" id="IPR024738">
    <property type="entry name" value="Hfi1/Tada1"/>
</dbReference>
<organism evidence="6 7">
    <name type="scientific">Naematelia encephala</name>
    <dbReference type="NCBI Taxonomy" id="71784"/>
    <lineage>
        <taxon>Eukaryota</taxon>
        <taxon>Fungi</taxon>
        <taxon>Dikarya</taxon>
        <taxon>Basidiomycota</taxon>
        <taxon>Agaricomycotina</taxon>
        <taxon>Tremellomycetes</taxon>
        <taxon>Tremellales</taxon>
        <taxon>Naemateliaceae</taxon>
        <taxon>Naematelia</taxon>
    </lineage>
</organism>
<accession>A0A1Y2BA74</accession>
<sequence>MSPQAGPFQSLPSIVTQTSSNQFVALQDGPTSPSQSQVAPIPFERMDVHLIKQELHDVLGRDGLPYWKALNGYLLGQVSRDELNYMVQTWLKGENVSLHDRLLVSVLYNAGSPISSSHVPQSPLSARKRKRALPEDPDFDIDESYIEPKARVQHWMSGITGKERSRLRRAIIERQAGEEDAEGEEEEEDWAAGGGGAKAKKWSPGQAITMPPLAAPSRLLPSASQLGARLSQIAKSGDLNLSANAVAEIGEFLALGLDSRLSDVLYSLVHMIGKDRPGADTIHVRKGAQGRQGIDVDGDEPYIKAEPDTDDLPKPDLETFQHLFELSPKLHPQASTALYKLATGLTAAEAEIAQPVKHELKPDLPSEPSSPNTADTTMQRLLDYGLLKLDKAGRQTEEGEAGKKEKKHNLHWKYEDPALILKDFLG</sequence>
<reference evidence="6 7" key="1">
    <citation type="submission" date="2016-07" db="EMBL/GenBank/DDBJ databases">
        <title>Pervasive Adenine N6-methylation of Active Genes in Fungi.</title>
        <authorList>
            <consortium name="DOE Joint Genome Institute"/>
            <person name="Mondo S.J."/>
            <person name="Dannebaum R.O."/>
            <person name="Kuo R.C."/>
            <person name="Labutti K."/>
            <person name="Haridas S."/>
            <person name="Kuo A."/>
            <person name="Salamov A."/>
            <person name="Ahrendt S.R."/>
            <person name="Lipzen A."/>
            <person name="Sullivan W."/>
            <person name="Andreopoulos W.B."/>
            <person name="Clum A."/>
            <person name="Lindquist E."/>
            <person name="Daum C."/>
            <person name="Ramamoorthy G.K."/>
            <person name="Gryganskyi A."/>
            <person name="Culley D."/>
            <person name="Magnuson J.K."/>
            <person name="James T.Y."/>
            <person name="O'Malley M.A."/>
            <person name="Stajich J.E."/>
            <person name="Spatafora J.W."/>
            <person name="Visel A."/>
            <person name="Grigoriev I.V."/>
        </authorList>
    </citation>
    <scope>NUCLEOTIDE SEQUENCE [LARGE SCALE GENOMIC DNA]</scope>
    <source>
        <strain evidence="6 7">68-887.2</strain>
    </source>
</reference>
<dbReference type="EMBL" id="MCFC01000015">
    <property type="protein sequence ID" value="ORY31420.1"/>
    <property type="molecule type" value="Genomic_DNA"/>
</dbReference>
<dbReference type="PANTHER" id="PTHR21277:SF5">
    <property type="entry name" value="TRANSCRIPTIONAL ADAPTER 1"/>
    <property type="match status" value="1"/>
</dbReference>
<dbReference type="Pfam" id="PF12767">
    <property type="entry name" value="SAGA-Tad1"/>
    <property type="match status" value="1"/>
</dbReference>
<evidence type="ECO:0000256" key="1">
    <source>
        <dbReference type="ARBA" id="ARBA00004123"/>
    </source>
</evidence>
<keyword evidence="3" id="KW-0804">Transcription</keyword>